<dbReference type="GO" id="GO:0004252">
    <property type="term" value="F:serine-type endopeptidase activity"/>
    <property type="evidence" value="ECO:0007669"/>
    <property type="project" value="InterPro"/>
</dbReference>
<dbReference type="Gene3D" id="2.10.109.10">
    <property type="entry name" value="Umud Fragment, subunit A"/>
    <property type="match status" value="1"/>
</dbReference>
<dbReference type="GO" id="GO:0006465">
    <property type="term" value="P:signal peptide processing"/>
    <property type="evidence" value="ECO:0007669"/>
    <property type="project" value="InterPro"/>
</dbReference>
<evidence type="ECO:0000313" key="3">
    <source>
        <dbReference type="EMBL" id="RAV76150.1"/>
    </source>
</evidence>
<gene>
    <name evidence="3" type="ORF">DBT54_09925</name>
</gene>
<protein>
    <recommendedName>
        <fullName evidence="2">Peptidase S26 domain-containing protein</fullName>
    </recommendedName>
</protein>
<evidence type="ECO:0000259" key="2">
    <source>
        <dbReference type="Pfam" id="PF10502"/>
    </source>
</evidence>
<comment type="caution">
    <text evidence="3">The sequence shown here is derived from an EMBL/GenBank/DDBJ whole genome shotgun (WGS) entry which is preliminary data.</text>
</comment>
<dbReference type="GO" id="GO:0005886">
    <property type="term" value="C:plasma membrane"/>
    <property type="evidence" value="ECO:0007669"/>
    <property type="project" value="UniProtKB-SubCell"/>
</dbReference>
<sequence length="290" mass="32620">MRFEPDLARTPRPDAAPLLTRVELTWLEGRIEHWIRFGRDCGETILDRRRRVLSFAPGNVFAFVRWASNDFGTIISRIDIVQSVTHGVAYQTLPFVRPGGDILLRISGWPKVERVLKAIDAVEALGIEAADAAPDHWRPVHNRPIAPKFIGNASESVPIGLYAIRPSGILHVTELVVVRPPNTLAQFLADRRYLPKGVPMLKRVLALPGQMVCRDQRTITVDGVAMGEALERDTRGRPLPVWHGCQRIPEGQVFLMNWQSEDSLDGRYFGLLSRTTIVGRADPLWTQEDD</sequence>
<accession>A0A329NUA6</accession>
<evidence type="ECO:0000256" key="1">
    <source>
        <dbReference type="ARBA" id="ARBA00004401"/>
    </source>
</evidence>
<dbReference type="SUPFAM" id="SSF51306">
    <property type="entry name" value="LexA/Signal peptidase"/>
    <property type="match status" value="1"/>
</dbReference>
<proteinExistence type="predicted"/>
<dbReference type="Pfam" id="PF10502">
    <property type="entry name" value="Peptidase_S26"/>
    <property type="match status" value="1"/>
</dbReference>
<dbReference type="EMBL" id="QMHM01000071">
    <property type="protein sequence ID" value="RAV76150.1"/>
    <property type="molecule type" value="Genomic_DNA"/>
</dbReference>
<feature type="domain" description="Peptidase S26" evidence="2">
    <location>
        <begin position="151"/>
        <end position="285"/>
    </location>
</feature>
<comment type="subcellular location">
    <subcellularLocation>
        <location evidence="1">Cell membrane</location>
        <topology evidence="1">Single-pass type II membrane protein</topology>
    </subcellularLocation>
</comment>
<dbReference type="PRINTS" id="PR00727">
    <property type="entry name" value="LEADERPTASE"/>
</dbReference>
<dbReference type="Pfam" id="PF11000">
    <property type="entry name" value="DUF2840"/>
    <property type="match status" value="1"/>
</dbReference>
<name>A0A329NUA6_9LACT</name>
<evidence type="ECO:0000313" key="4">
    <source>
        <dbReference type="Proteomes" id="UP000251923"/>
    </source>
</evidence>
<dbReference type="InterPro" id="IPR019533">
    <property type="entry name" value="Peptidase_S26"/>
</dbReference>
<dbReference type="InterPro" id="IPR036286">
    <property type="entry name" value="LexA/Signal_pep-like_sf"/>
</dbReference>
<organism evidence="3 4">
    <name type="scientific">Aerococcus urinae</name>
    <dbReference type="NCBI Taxonomy" id="1376"/>
    <lineage>
        <taxon>Bacteria</taxon>
        <taxon>Bacillati</taxon>
        <taxon>Bacillota</taxon>
        <taxon>Bacilli</taxon>
        <taxon>Lactobacillales</taxon>
        <taxon>Aerococcaceae</taxon>
        <taxon>Aerococcus</taxon>
    </lineage>
</organism>
<dbReference type="AlphaFoldDB" id="A0A329NUA6"/>
<dbReference type="Proteomes" id="UP000251923">
    <property type="component" value="Unassembled WGS sequence"/>
</dbReference>
<dbReference type="InterPro" id="IPR000223">
    <property type="entry name" value="Pept_S26A_signal_pept_1"/>
</dbReference>
<reference evidence="3 4" key="1">
    <citation type="submission" date="2018-04" db="EMBL/GenBank/DDBJ databases">
        <title>Aerococcus urinae genomes.</title>
        <authorList>
            <person name="Hilt E."/>
            <person name="Gilbert N.M."/>
            <person name="Thomas-White K."/>
            <person name="Putonti C."/>
            <person name="Lewis A.L."/>
            <person name="Visck K.L."/>
            <person name="Wolfe A.J."/>
        </authorList>
    </citation>
    <scope>NUCLEOTIDE SEQUENCE [LARGE SCALE GENOMIC DNA]</scope>
    <source>
        <strain evidence="3 4">UMB7480</strain>
    </source>
</reference>
<dbReference type="InterPro" id="IPR021263">
    <property type="entry name" value="DUF2840"/>
</dbReference>